<dbReference type="AlphaFoldDB" id="A0A4W3HHM8"/>
<feature type="compositionally biased region" description="Polar residues" evidence="10">
    <location>
        <begin position="612"/>
        <end position="631"/>
    </location>
</feature>
<feature type="compositionally biased region" description="Polar residues" evidence="10">
    <location>
        <begin position="762"/>
        <end position="772"/>
    </location>
</feature>
<dbReference type="InterPro" id="IPR018980">
    <property type="entry name" value="FERM_PH-like_C"/>
</dbReference>
<dbReference type="InterPro" id="IPR019747">
    <property type="entry name" value="FERM_CS"/>
</dbReference>
<dbReference type="FunFam" id="3.10.20.90:FF:000019">
    <property type="entry name" value="FERM domain containing 4A"/>
    <property type="match status" value="1"/>
</dbReference>
<reference evidence="13" key="1">
    <citation type="journal article" date="2006" name="Science">
        <title>Ancient noncoding elements conserved in the human genome.</title>
        <authorList>
            <person name="Venkatesh B."/>
            <person name="Kirkness E.F."/>
            <person name="Loh Y.H."/>
            <person name="Halpern A.L."/>
            <person name="Lee A.P."/>
            <person name="Johnson J."/>
            <person name="Dandona N."/>
            <person name="Viswanathan L.D."/>
            <person name="Tay A."/>
            <person name="Venter J.C."/>
            <person name="Strausberg R.L."/>
            <person name="Brenner S."/>
        </authorList>
    </citation>
    <scope>NUCLEOTIDE SEQUENCE [LARGE SCALE GENOMIC DNA]</scope>
</reference>
<dbReference type="GeneTree" id="ENSGT01020000230354"/>
<reference evidence="13" key="2">
    <citation type="journal article" date="2007" name="PLoS Biol.">
        <title>Survey sequencing and comparative analysis of the elephant shark (Callorhinchus milii) genome.</title>
        <authorList>
            <person name="Venkatesh B."/>
            <person name="Kirkness E.F."/>
            <person name="Loh Y.H."/>
            <person name="Halpern A.L."/>
            <person name="Lee A.P."/>
            <person name="Johnson J."/>
            <person name="Dandona N."/>
            <person name="Viswanathan L.D."/>
            <person name="Tay A."/>
            <person name="Venter J.C."/>
            <person name="Strausberg R.L."/>
            <person name="Brenner S."/>
        </authorList>
    </citation>
    <scope>NUCLEOTIDE SEQUENCE [LARGE SCALE GENOMIC DNA]</scope>
</reference>
<dbReference type="Ensembl" id="ENSCMIT00000014887.1">
    <property type="protein sequence ID" value="ENSCMIP00000014577.1"/>
    <property type="gene ID" value="ENSCMIG00000007196.1"/>
</dbReference>
<dbReference type="InterPro" id="IPR011993">
    <property type="entry name" value="PH-like_dom_sf"/>
</dbReference>
<dbReference type="SUPFAM" id="SSF54236">
    <property type="entry name" value="Ubiquitin-like"/>
    <property type="match status" value="1"/>
</dbReference>
<dbReference type="FunFam" id="2.30.29.30:FF:000022">
    <property type="entry name" value="Putative FERM domain-containing protein 4A"/>
    <property type="match status" value="1"/>
</dbReference>
<proteinExistence type="predicted"/>
<dbReference type="InterPro" id="IPR021774">
    <property type="entry name" value="CUPID"/>
</dbReference>
<dbReference type="Pfam" id="PF00373">
    <property type="entry name" value="FERM_M"/>
    <property type="match status" value="1"/>
</dbReference>
<dbReference type="Gene3D" id="2.30.29.30">
    <property type="entry name" value="Pleckstrin-homology domain (PH domain)/Phosphotyrosine-binding domain (PTB)"/>
    <property type="match status" value="1"/>
</dbReference>
<evidence type="ECO:0000256" key="2">
    <source>
        <dbReference type="ARBA" id="ARBA00004435"/>
    </source>
</evidence>
<name>A0A4W3HHM8_CALMI</name>
<dbReference type="SUPFAM" id="SSF47031">
    <property type="entry name" value="Second domain of FERM"/>
    <property type="match status" value="1"/>
</dbReference>
<dbReference type="InterPro" id="IPR047176">
    <property type="entry name" value="FRMD4A/B"/>
</dbReference>
<feature type="domain" description="FERM" evidence="11">
    <location>
        <begin position="59"/>
        <end position="350"/>
    </location>
</feature>
<reference evidence="12" key="4">
    <citation type="submission" date="2025-08" db="UniProtKB">
        <authorList>
            <consortium name="Ensembl"/>
        </authorList>
    </citation>
    <scope>IDENTIFICATION</scope>
</reference>
<keyword evidence="4" id="KW-0796">Tight junction</keyword>
<dbReference type="Pfam" id="PF09380">
    <property type="entry name" value="FERM_C"/>
    <property type="match status" value="1"/>
</dbReference>
<dbReference type="InterPro" id="IPR019749">
    <property type="entry name" value="Band_41_domain"/>
</dbReference>
<protein>
    <submittedName>
        <fullName evidence="12">FERM domain containing 4B</fullName>
    </submittedName>
</protein>
<dbReference type="SMART" id="SM01196">
    <property type="entry name" value="FERM_C"/>
    <property type="match status" value="1"/>
</dbReference>
<dbReference type="InterPro" id="IPR014352">
    <property type="entry name" value="FERM/acyl-CoA-bd_prot_sf"/>
</dbReference>
<keyword evidence="6" id="KW-0597">Phosphoprotein</keyword>
<sequence>MASAFMCGMEDLLFSGSRFVWNFTITTLRRWYSERVRTCQQMLRTWCGLRDIYQMTEGRHCQVNLLDGRKLELLVQPKLLSRELLDLVASHFNLKEKEYFGITFINDTGQSNWLQLDRRVLDHDLPKKAGPVTLFFSVKFYIESISFLKDITTVELFFLNTKSAISKGDIEVSSETVFELGAYILQFTGTCRTLMYVYVLSSDESARDDLKKLPALPTQTLQEHPSLAYCEDRVIDHYKKLKGLTRGQLKGSDKQGIPWWLGIGCKGIGQYDFHDKVKPRKIFQWKQLENLYFRDKKFAVEVHDPRRVPLSRRTFGQSALVVNTWYASTSQIKSIWVMAISQHQFYLDRKQSKAKIPSARSISDIAMDLTDTGTSKASKLATVDGKNPLITTSNGSLISSGSQDSEVSDEQKKEKLIELKQRQSTLQEILGQKMEELKKICLREAELTGKLPKEYPQTTGEEPPHIRRRVGTAFKLDDNLLQTEEDPYLQDVENKFVIQQKIVEAARKLANDPDICKNLKKKRKLDYIDALKKLQEIENASNEYRIKCGRKPTQRASLIVSGNKLFVTSRQRSFSSQQTPRPLPPQSLEIKHSRQRRSSTSEQFHDKGHVRQPSSTHSSPYRTQGRQSQGGRSMPATPVLTRNAYSSSHLRPELSPKHFRQRSGSLESQPNQQDETVSETAVFSLTPAQRSNSTELLDDGSSYTSQSSAEYYSSTNKPHQYYSTMTVGCRSRERRRHKKPNISSATSGSMPNLAPKDGRNGVYQNSHNQPSSDYYIPGYQPYSDFEPCGYTYENDTEGHYNVKAPYRSLHSGAEYYRGYSHFYPDETDSMSQNPYATLRNPRRGGAKNEQITKNIQKALVAESLRGWYERASTHRDHSLQAGLDSYRGSQQSLGFTYMQGPFSTTSRATSFSSAHIQFYELPISSFYSNFCFAHKIQRQSTLQCILQSALIHPNNVISCCIKCKDCYFATKLVSHVILNSFSALYLFKK</sequence>
<dbReference type="FunFam" id="1.20.80.10:FF:000008">
    <property type="entry name" value="FERM domain containing 4A"/>
    <property type="match status" value="1"/>
</dbReference>
<dbReference type="PROSITE" id="PS50057">
    <property type="entry name" value="FERM_3"/>
    <property type="match status" value="1"/>
</dbReference>
<dbReference type="PROSITE" id="PS00660">
    <property type="entry name" value="FERM_1"/>
    <property type="match status" value="1"/>
</dbReference>
<keyword evidence="13" id="KW-1185">Reference proteome</keyword>
<evidence type="ECO:0000313" key="13">
    <source>
        <dbReference type="Proteomes" id="UP000314986"/>
    </source>
</evidence>
<dbReference type="CDD" id="cd17200">
    <property type="entry name" value="FERM_F1_FRMD4B"/>
    <property type="match status" value="1"/>
</dbReference>
<evidence type="ECO:0000259" key="11">
    <source>
        <dbReference type="PROSITE" id="PS50057"/>
    </source>
</evidence>
<evidence type="ECO:0000256" key="5">
    <source>
        <dbReference type="ARBA" id="ARBA00022490"/>
    </source>
</evidence>
<comment type="subcellular location">
    <subcellularLocation>
        <location evidence="3">Cell junction</location>
        <location evidence="3">Adherens junction</location>
    </subcellularLocation>
    <subcellularLocation>
        <location evidence="2">Cell junction</location>
        <location evidence="2">Tight junction</location>
    </subcellularLocation>
    <subcellularLocation>
        <location evidence="1">Cytoplasm</location>
        <location evidence="1">Cytoskeleton</location>
    </subcellularLocation>
</comment>
<dbReference type="Pfam" id="PF11819">
    <property type="entry name" value="CUPID"/>
    <property type="match status" value="1"/>
</dbReference>
<dbReference type="Gene3D" id="1.20.80.10">
    <property type="match status" value="1"/>
</dbReference>
<evidence type="ECO:0000256" key="1">
    <source>
        <dbReference type="ARBA" id="ARBA00004245"/>
    </source>
</evidence>
<dbReference type="Gene3D" id="3.10.20.90">
    <property type="entry name" value="Phosphatidylinositol 3-kinase Catalytic Subunit, Chain A, domain 1"/>
    <property type="match status" value="1"/>
</dbReference>
<dbReference type="OMA" id="RAPHNPY"/>
<feature type="region of interest" description="Disordered" evidence="10">
    <location>
        <begin position="570"/>
        <end position="772"/>
    </location>
</feature>
<accession>A0A4W3HHM8</accession>
<dbReference type="GO" id="GO:0005912">
    <property type="term" value="C:adherens junction"/>
    <property type="evidence" value="ECO:0007669"/>
    <property type="project" value="UniProtKB-SubCell"/>
</dbReference>
<dbReference type="InterPro" id="IPR041785">
    <property type="entry name" value="FRMD4A/B_FERM_C"/>
</dbReference>
<dbReference type="CDD" id="cd14473">
    <property type="entry name" value="FERM_B-lobe"/>
    <property type="match status" value="1"/>
</dbReference>
<reference evidence="13" key="3">
    <citation type="journal article" date="2014" name="Nature">
        <title>Elephant shark genome provides unique insights into gnathostome evolution.</title>
        <authorList>
            <consortium name="International Elephant Shark Genome Sequencing Consortium"/>
            <person name="Venkatesh B."/>
            <person name="Lee A.P."/>
            <person name="Ravi V."/>
            <person name="Maurya A.K."/>
            <person name="Lian M.M."/>
            <person name="Swann J.B."/>
            <person name="Ohta Y."/>
            <person name="Flajnik M.F."/>
            <person name="Sutoh Y."/>
            <person name="Kasahara M."/>
            <person name="Hoon S."/>
            <person name="Gangu V."/>
            <person name="Roy S.W."/>
            <person name="Irimia M."/>
            <person name="Korzh V."/>
            <person name="Kondrychyn I."/>
            <person name="Lim Z.W."/>
            <person name="Tay B.H."/>
            <person name="Tohari S."/>
            <person name="Kong K.W."/>
            <person name="Ho S."/>
            <person name="Lorente-Galdos B."/>
            <person name="Quilez J."/>
            <person name="Marques-Bonet T."/>
            <person name="Raney B.J."/>
            <person name="Ingham P.W."/>
            <person name="Tay A."/>
            <person name="Hillier L.W."/>
            <person name="Minx P."/>
            <person name="Boehm T."/>
            <person name="Wilson R.K."/>
            <person name="Brenner S."/>
            <person name="Warren W.C."/>
        </authorList>
    </citation>
    <scope>NUCLEOTIDE SEQUENCE [LARGE SCALE GENOMIC DNA]</scope>
</reference>
<dbReference type="Pfam" id="PF09379">
    <property type="entry name" value="FERM_N"/>
    <property type="match status" value="1"/>
</dbReference>
<dbReference type="Proteomes" id="UP000314986">
    <property type="component" value="Unassembled WGS sequence"/>
</dbReference>
<keyword evidence="9" id="KW-0206">Cytoskeleton</keyword>
<keyword evidence="8" id="KW-0175">Coiled coil</keyword>
<feature type="compositionally biased region" description="Polar residues" evidence="10">
    <location>
        <begin position="741"/>
        <end position="750"/>
    </location>
</feature>
<evidence type="ECO:0000256" key="9">
    <source>
        <dbReference type="ARBA" id="ARBA00023212"/>
    </source>
</evidence>
<dbReference type="InterPro" id="IPR018979">
    <property type="entry name" value="FERM_N"/>
</dbReference>
<dbReference type="InterPro" id="IPR000299">
    <property type="entry name" value="FERM_domain"/>
</dbReference>
<dbReference type="InterPro" id="IPR019748">
    <property type="entry name" value="FERM_central"/>
</dbReference>
<evidence type="ECO:0000256" key="4">
    <source>
        <dbReference type="ARBA" id="ARBA00022427"/>
    </source>
</evidence>
<dbReference type="InterPro" id="IPR035963">
    <property type="entry name" value="FERM_2"/>
</dbReference>
<dbReference type="CDD" id="cd13191">
    <property type="entry name" value="FERM_C_FRMD4A_FRMD4B"/>
    <property type="match status" value="1"/>
</dbReference>
<evidence type="ECO:0000256" key="8">
    <source>
        <dbReference type="ARBA" id="ARBA00023054"/>
    </source>
</evidence>
<dbReference type="PANTHER" id="PTHR46079">
    <property type="entry name" value="FERM DOMAIN-CONTAINING PROTEIN 4"/>
    <property type="match status" value="1"/>
</dbReference>
<feature type="compositionally biased region" description="Polar residues" evidence="10">
    <location>
        <begin position="662"/>
        <end position="726"/>
    </location>
</feature>
<dbReference type="PANTHER" id="PTHR46079:SF1">
    <property type="entry name" value="FERM DOMAIN-CONTAINING PROTEIN 4B"/>
    <property type="match status" value="1"/>
</dbReference>
<evidence type="ECO:0000313" key="12">
    <source>
        <dbReference type="Ensembl" id="ENSCMIP00000014577.1"/>
    </source>
</evidence>
<organism evidence="12 13">
    <name type="scientific">Callorhinchus milii</name>
    <name type="common">Ghost shark</name>
    <dbReference type="NCBI Taxonomy" id="7868"/>
    <lineage>
        <taxon>Eukaryota</taxon>
        <taxon>Metazoa</taxon>
        <taxon>Chordata</taxon>
        <taxon>Craniata</taxon>
        <taxon>Vertebrata</taxon>
        <taxon>Chondrichthyes</taxon>
        <taxon>Holocephali</taxon>
        <taxon>Chimaeriformes</taxon>
        <taxon>Callorhinchidae</taxon>
        <taxon>Callorhinchus</taxon>
    </lineage>
</organism>
<keyword evidence="7" id="KW-0965">Cell junction</keyword>
<feature type="compositionally biased region" description="Low complexity" evidence="10">
    <location>
        <begin position="570"/>
        <end position="580"/>
    </location>
</feature>
<dbReference type="GO" id="GO:0005856">
    <property type="term" value="C:cytoskeleton"/>
    <property type="evidence" value="ECO:0007669"/>
    <property type="project" value="UniProtKB-SubCell"/>
</dbReference>
<evidence type="ECO:0000256" key="3">
    <source>
        <dbReference type="ARBA" id="ARBA00004536"/>
    </source>
</evidence>
<keyword evidence="5" id="KW-0963">Cytoplasm</keyword>
<evidence type="ECO:0000256" key="10">
    <source>
        <dbReference type="SAM" id="MobiDB-lite"/>
    </source>
</evidence>
<evidence type="ECO:0000256" key="7">
    <source>
        <dbReference type="ARBA" id="ARBA00022949"/>
    </source>
</evidence>
<dbReference type="SUPFAM" id="SSF50729">
    <property type="entry name" value="PH domain-like"/>
    <property type="match status" value="1"/>
</dbReference>
<evidence type="ECO:0000256" key="6">
    <source>
        <dbReference type="ARBA" id="ARBA00022553"/>
    </source>
</evidence>
<dbReference type="GO" id="GO:0090162">
    <property type="term" value="P:establishment of epithelial cell polarity"/>
    <property type="evidence" value="ECO:0007669"/>
    <property type="project" value="InterPro"/>
</dbReference>
<dbReference type="SMART" id="SM00295">
    <property type="entry name" value="B41"/>
    <property type="match status" value="1"/>
</dbReference>
<dbReference type="InterPro" id="IPR029071">
    <property type="entry name" value="Ubiquitin-like_domsf"/>
</dbReference>
<reference evidence="12" key="5">
    <citation type="submission" date="2025-09" db="UniProtKB">
        <authorList>
            <consortium name="Ensembl"/>
        </authorList>
    </citation>
    <scope>IDENTIFICATION</scope>
</reference>
<dbReference type="GO" id="GO:0005923">
    <property type="term" value="C:bicellular tight junction"/>
    <property type="evidence" value="ECO:0007669"/>
    <property type="project" value="UniProtKB-SubCell"/>
</dbReference>